<gene>
    <name evidence="2" type="ORF">BSU_26935</name>
    <name evidence="1" type="ORF">HIR78_15840</name>
</gene>
<keyword evidence="3" id="KW-1185">Reference proteome</keyword>
<organism evidence="2 3">
    <name type="scientific">Bacillus subtilis (strain 168)</name>
    <dbReference type="NCBI Taxonomy" id="224308"/>
    <lineage>
        <taxon>Bacteria</taxon>
        <taxon>Bacillati</taxon>
        <taxon>Bacillota</taxon>
        <taxon>Bacilli</taxon>
        <taxon>Bacillales</taxon>
        <taxon>Bacillaceae</taxon>
        <taxon>Bacillus</taxon>
    </lineage>
</organism>
<reference evidence="2 3" key="1">
    <citation type="journal article" date="1997" name="Nature">
        <title>The complete genome sequence of the Gram-positive bacterium Bacillus subtilis.</title>
        <authorList>
            <person name="Kunst F."/>
            <person name="Ogasawara N."/>
            <person name="Moszer I."/>
            <person name="Albertini A.M."/>
            <person name="Alloni G."/>
            <person name="Azevedo V."/>
            <person name="Bertero M.G."/>
            <person name="Bessieres P."/>
            <person name="Bolotin A."/>
            <person name="Borchert S."/>
            <person name="Borriss R."/>
            <person name="Boursier L."/>
            <person name="Brans A."/>
            <person name="Braun M."/>
            <person name="Brignell S.C."/>
            <person name="Bron S."/>
            <person name="Brouillet S."/>
            <person name="Bruschi C.V."/>
            <person name="Caldwell B."/>
            <person name="Capuano V."/>
            <person name="Carter N.M."/>
            <person name="Choi S.K."/>
            <person name="Codani J.J."/>
            <person name="Connerton I.F."/>
            <person name="Cummings N.J."/>
            <person name="Daniel R.A."/>
            <person name="Denizot F."/>
            <person name="Devine K.M."/>
            <person name="Dusterhoft A."/>
            <person name="Ehrlich S.D."/>
            <person name="Emmerson P.T."/>
            <person name="Entian K.D."/>
            <person name="Errington J."/>
            <person name="Fabret C."/>
            <person name="Ferrari E."/>
            <person name="Foulger D."/>
            <person name="Fritz C."/>
            <person name="Fujita M."/>
            <person name="Fujita Y."/>
            <person name="Fuma S."/>
            <person name="Galizzi A."/>
            <person name="Galleron N."/>
            <person name="Ghim S.Y."/>
            <person name="Glaser P."/>
            <person name="Goffeau A."/>
            <person name="Golightly E.J."/>
            <person name="Grandi G."/>
            <person name="Guiseppi G."/>
            <person name="Guy B.J."/>
            <person name="Haga K."/>
            <person name="Haiech J."/>
            <person name="Harwood C.R."/>
            <person name="Henaut A."/>
            <person name="Hilbert H."/>
            <person name="Holsappel S."/>
            <person name="Hosono S."/>
            <person name="Hullo M.F."/>
            <person name="Itaya M."/>
            <person name="Jones L."/>
            <person name="Joris B."/>
            <person name="Karamata D."/>
            <person name="Kasahara Y."/>
            <person name="Klaerr-Blanchard M."/>
            <person name="Klein C."/>
            <person name="Kobayashi Y."/>
            <person name="Koetter P."/>
            <person name="Koningstein G."/>
            <person name="Krogh S."/>
            <person name="Kumano M."/>
            <person name="Kurita K."/>
            <person name="Lapidus A."/>
            <person name="Lardinois S."/>
            <person name="Lauber J."/>
            <person name="Lazarevic V."/>
            <person name="Lee S.M."/>
            <person name="Levine A."/>
            <person name="Liu H."/>
            <person name="Masuda S."/>
            <person name="Mauel C."/>
            <person name="Medigue C."/>
            <person name="Medina N."/>
            <person name="Mellado R.P."/>
            <person name="Mizuno M."/>
            <person name="Moestl D."/>
            <person name="Nakai S."/>
            <person name="Noback M."/>
            <person name="Noone D."/>
            <person name="O'Reilly M."/>
            <person name="Ogawa K."/>
            <person name="Ogiwara A."/>
            <person name="Oudega B."/>
            <person name="Park S.H."/>
            <person name="Parro V."/>
            <person name="Pohl T.M."/>
            <person name="Portetelle D."/>
            <person name="Porwollik S."/>
            <person name="Prescott A.M."/>
            <person name="Presecan E."/>
            <person name="Pujic P."/>
            <person name="Purnelle B."/>
            <person name="Rapoport G."/>
            <person name="Rey M."/>
            <person name="Reynolds S."/>
            <person name="Rieger M."/>
            <person name="Rivolta C."/>
            <person name="Rocha E."/>
            <person name="Roche B."/>
            <person name="Rose M."/>
            <person name="Sadaie Y."/>
            <person name="Sato T."/>
            <person name="Scanlan E."/>
            <person name="Schleich S."/>
            <person name="Schroeter R."/>
            <person name="Scoffone F."/>
            <person name="Sekiguchi J."/>
            <person name="Sekowska A."/>
            <person name="Seror S.J."/>
            <person name="Serror P."/>
            <person name="Shin B.S."/>
            <person name="Soldo B."/>
            <person name="Sorokin A."/>
            <person name="Tacconi E."/>
            <person name="Takagi T."/>
            <person name="Takahashi H."/>
            <person name="Takemaru K."/>
            <person name="Takeuchi M."/>
            <person name="Tamakoshi A."/>
            <person name="Tanaka T."/>
            <person name="Terpstra P."/>
            <person name="Tognoni A."/>
            <person name="Tosato V."/>
            <person name="Uchiyama S."/>
            <person name="Vandenbol M."/>
            <person name="Vannier F."/>
            <person name="Vassarotti A."/>
            <person name="Viari A."/>
            <person name="Wambutt R."/>
            <person name="Wedler E."/>
            <person name="Wedler H."/>
            <person name="Weitzenegger T."/>
            <person name="Winters P."/>
            <person name="Wipat A."/>
            <person name="Yamamoto H."/>
            <person name="Yamane K."/>
            <person name="Yasumoto K."/>
            <person name="Yata K."/>
            <person name="Yoshida K."/>
            <person name="Yoshikawa H.F."/>
            <person name="Zumstein E."/>
            <person name="Yoshikawa H."/>
            <person name="Danchin A."/>
        </authorList>
    </citation>
    <scope>NUCLEOTIDE SEQUENCE [LARGE SCALE GENOMIC DNA]</scope>
    <source>
        <strain evidence="2 3">168</strain>
    </source>
</reference>
<reference evidence="2" key="3">
    <citation type="submission" date="2009-01" db="EMBL/GenBank/DDBJ databases">
        <authorList>
            <consortium name="Institut Pasteur and Genoscope"/>
            <person name="Genoscope - C.E.A."/>
        </authorList>
    </citation>
    <scope>NUCLEOTIDE SEQUENCE</scope>
    <source>
        <strain evidence="2">168</strain>
    </source>
</reference>
<evidence type="ECO:0000313" key="2">
    <source>
        <dbReference type="EMBL" id="SOX90583.1"/>
    </source>
</evidence>
<sequence>MIGEKGGVSMNREEAWIQGSSTLIELIGGNEAA</sequence>
<reference evidence="2" key="4">
    <citation type="journal article" date="2013" name="Microbiology">
        <title>An updated metabolic view of the Bacillus subtilis 168 genome.</title>
        <authorList>
            <person name="Belda E."/>
            <person name="Sekowska A."/>
            <person name="Le Fevre F."/>
            <person name="Mornico D."/>
            <person name="Morgat A."/>
            <person name="Ouzounis C."/>
            <person name="Vallenet D."/>
            <person name="Medigue C."/>
            <person name="Danchin A."/>
        </authorList>
    </citation>
    <scope>NUCLEOTIDE SEQUENCE</scope>
    <source>
        <strain evidence="2">168</strain>
    </source>
</reference>
<reference evidence="2" key="6">
    <citation type="journal article" date="2018" name="Microb. Biotechnol.">
        <title>Bacillus subtilis, the model Gram-positive bacterium: 20 years of annotation refinement.</title>
        <authorList>
            <person name="Borriss R."/>
            <person name="Danchin A."/>
            <person name="Harwood C.R."/>
            <person name="Medigue C."/>
            <person name="Rocha E.P.C."/>
            <person name="Sekowska A."/>
            <person name="Vallenet D."/>
        </authorList>
    </citation>
    <scope>NUCLEOTIDE SEQUENCE</scope>
    <source>
        <strain evidence="2">168</strain>
    </source>
</reference>
<accession>A0A2K4Z9L3</accession>
<name>A0A2K4Z9L3_BACSU</name>
<dbReference type="Proteomes" id="UP000001570">
    <property type="component" value="Chromosome"/>
</dbReference>
<reference evidence="2" key="8">
    <citation type="journal article" date="2023" name="Microb. Biotechnol.">
        <title>A model industrial workhorse: Bacillus subtilis strain 168 and its genome after a quarter of a century.</title>
        <authorList>
            <person name="Bremer E."/>
            <person name="Calteau A."/>
            <person name="Danchin A."/>
            <person name="Harwood C."/>
            <person name="Helmann J.D."/>
            <person name="Medigue C."/>
            <person name="Palsson B.O."/>
            <person name="Sekowska A."/>
            <person name="Vallenet D."/>
            <person name="Zuniga A."/>
            <person name="Zuniga C."/>
        </authorList>
    </citation>
    <scope>NUCLEOTIDE SEQUENCE</scope>
    <source>
        <strain evidence="2">168</strain>
    </source>
</reference>
<protein>
    <submittedName>
        <fullName evidence="2">Uncharacterized protein</fullName>
    </submittedName>
</protein>
<dbReference type="EnsemblBacteria" id="SOX90583">
    <property type="protein sequence ID" value="SOX90583"/>
    <property type="gene ID" value="BSU_26935"/>
</dbReference>
<dbReference type="GeneID" id="37862928"/>
<reference evidence="1" key="7">
    <citation type="submission" date="2020-04" db="EMBL/GenBank/DDBJ databases">
        <title>Phage recombination drives evolution of spore-forming Bacilli.</title>
        <authorList>
            <person name="Dragos A."/>
            <person name="Kovacs A.T."/>
        </authorList>
    </citation>
    <scope>NUCLEOTIDE SEQUENCE</scope>
    <source>
        <strain evidence="1">168</strain>
    </source>
</reference>
<reference evidence="2" key="5">
    <citation type="submission" date="2013-01" db="EMBL/GenBank/DDBJ databases">
        <authorList>
            <consortium name="AMAbiotics and Genoscope"/>
            <person name="Genoscope - C.E.A."/>
        </authorList>
    </citation>
    <scope>NUCLEOTIDE SEQUENCE</scope>
    <source>
        <strain evidence="2">168</strain>
    </source>
</reference>
<dbReference type="AlphaFoldDB" id="A0A2K4Z9L3"/>
<reference evidence="2" key="2">
    <citation type="journal article" date="2009" name="Microbiology">
        <title>From a consortium sequence to a unified sequence: the Bacillus subtilis 168 reference genome a decade later.</title>
        <authorList>
            <person name="Barbe V."/>
            <person name="Cruveiller S."/>
            <person name="Kunst F."/>
            <person name="Lenoble P."/>
            <person name="Meurice G."/>
            <person name="Sekowska A."/>
            <person name="Vallenet D."/>
            <person name="Wang T."/>
            <person name="Moszer I."/>
            <person name="Medigue C."/>
            <person name="Danchin A."/>
        </authorList>
    </citation>
    <scope>NUCLEOTIDE SEQUENCE</scope>
    <source>
        <strain evidence="2">168</strain>
    </source>
</reference>
<evidence type="ECO:0000313" key="3">
    <source>
        <dbReference type="Proteomes" id="UP000001570"/>
    </source>
</evidence>
<dbReference type="RefSeq" id="YP_009513987.1">
    <property type="nucleotide sequence ID" value="NC_000964.3"/>
</dbReference>
<dbReference type="RefSeq" id="WP_119123071.1">
    <property type="nucleotide sequence ID" value="NC_000964.3"/>
</dbReference>
<dbReference type="EMBL" id="AL009126">
    <property type="protein sequence ID" value="SOX90583.1"/>
    <property type="molecule type" value="Genomic_DNA"/>
</dbReference>
<dbReference type="EMBL" id="CP052842">
    <property type="protein sequence ID" value="QJP89413.1"/>
    <property type="molecule type" value="Genomic_DNA"/>
</dbReference>
<dbReference type="OrthoDB" id="9864256at2"/>
<evidence type="ECO:0000313" key="1">
    <source>
        <dbReference type="EMBL" id="QJP89413.1"/>
    </source>
</evidence>
<proteinExistence type="predicted"/>